<keyword evidence="1" id="KW-0812">Transmembrane</keyword>
<name>A0AAW4P7H5_9EURY</name>
<feature type="transmembrane region" description="Helical" evidence="1">
    <location>
        <begin position="88"/>
        <end position="108"/>
    </location>
</feature>
<evidence type="ECO:0000313" key="3">
    <source>
        <dbReference type="Proteomes" id="UP001430455"/>
    </source>
</evidence>
<keyword evidence="1" id="KW-0472">Membrane</keyword>
<accession>A0AAW4P7H5</accession>
<sequence>MVDTTKWTGLGATIAGVVIIFLPAVFSVPYVQALTSLLLGELGALAAGHTAYRSASGKQASPLGAVTVLVCGLLLAASPILLAPFDPFLTIMLVLGVIMVVGGAAAILERVIGGEEGRQTGAQRIANSAGEN</sequence>
<keyword evidence="3" id="KW-1185">Reference proteome</keyword>
<feature type="transmembrane region" description="Helical" evidence="1">
    <location>
        <begin position="7"/>
        <end position="26"/>
    </location>
</feature>
<feature type="transmembrane region" description="Helical" evidence="1">
    <location>
        <begin position="63"/>
        <end position="82"/>
    </location>
</feature>
<evidence type="ECO:0000256" key="1">
    <source>
        <dbReference type="SAM" id="Phobius"/>
    </source>
</evidence>
<feature type="transmembrane region" description="Helical" evidence="1">
    <location>
        <begin position="32"/>
        <end position="51"/>
    </location>
</feature>
<dbReference type="EMBL" id="RKLT01000001">
    <property type="protein sequence ID" value="MBX0293688.1"/>
    <property type="molecule type" value="Genomic_DNA"/>
</dbReference>
<proteinExistence type="predicted"/>
<reference evidence="2 3" key="1">
    <citation type="submission" date="2021-06" db="EMBL/GenBank/DDBJ databases">
        <title>Halomicroarcula sp. a new haloarchaeum isolated from saline soil.</title>
        <authorList>
            <person name="Duran-Viseras A."/>
            <person name="Sanchez-Porro C."/>
            <person name="Ventosa A."/>
        </authorList>
    </citation>
    <scope>NUCLEOTIDE SEQUENCE [LARGE SCALE GENOMIC DNA]</scope>
    <source>
        <strain evidence="2 3">F27</strain>
    </source>
</reference>
<evidence type="ECO:0000313" key="2">
    <source>
        <dbReference type="EMBL" id="MBX0293688.1"/>
    </source>
</evidence>
<comment type="caution">
    <text evidence="2">The sequence shown here is derived from an EMBL/GenBank/DDBJ whole genome shotgun (WGS) entry which is preliminary data.</text>
</comment>
<dbReference type="Proteomes" id="UP001430455">
    <property type="component" value="Unassembled WGS sequence"/>
</dbReference>
<dbReference type="AlphaFoldDB" id="A0AAW4P7H5"/>
<evidence type="ECO:0008006" key="4">
    <source>
        <dbReference type="Google" id="ProtNLM"/>
    </source>
</evidence>
<keyword evidence="1" id="KW-1133">Transmembrane helix</keyword>
<protein>
    <recommendedName>
        <fullName evidence="4">DUF308 domain-containing protein</fullName>
    </recommendedName>
</protein>
<gene>
    <name evidence="2" type="ORF">EGH23_02180</name>
</gene>
<dbReference type="RefSeq" id="WP_220578392.1">
    <property type="nucleotide sequence ID" value="NZ_RKLT01000001.1"/>
</dbReference>
<organism evidence="2 3">
    <name type="scientific">Haloarcula nitratireducens</name>
    <dbReference type="NCBI Taxonomy" id="2487749"/>
    <lineage>
        <taxon>Archaea</taxon>
        <taxon>Methanobacteriati</taxon>
        <taxon>Methanobacteriota</taxon>
        <taxon>Stenosarchaea group</taxon>
        <taxon>Halobacteria</taxon>
        <taxon>Halobacteriales</taxon>
        <taxon>Haloarculaceae</taxon>
        <taxon>Haloarcula</taxon>
    </lineage>
</organism>